<dbReference type="HOGENOM" id="CLU_022195_0_3_1"/>
<evidence type="ECO:0000256" key="10">
    <source>
        <dbReference type="RuleBase" id="RU000461"/>
    </source>
</evidence>
<comment type="similarity">
    <text evidence="3 10">Belongs to the cytochrome P450 family.</text>
</comment>
<dbReference type="Proteomes" id="UP000001055">
    <property type="component" value="Unassembled WGS sequence"/>
</dbReference>
<keyword evidence="4 9" id="KW-0349">Heme</keyword>
<dbReference type="eggNOG" id="KOG0156">
    <property type="taxonomic scope" value="Eukaryota"/>
</dbReference>
<dbReference type="OMA" id="QNVARKP"/>
<keyword evidence="8 10" id="KW-0503">Monooxygenase</keyword>
<keyword evidence="11" id="KW-1133">Transmembrane helix</keyword>
<gene>
    <name evidence="12" type="ORF">SNOG_09461</name>
</gene>
<dbReference type="InterPro" id="IPR001128">
    <property type="entry name" value="Cyt_P450"/>
</dbReference>
<dbReference type="PRINTS" id="PR00465">
    <property type="entry name" value="EP450IV"/>
</dbReference>
<dbReference type="GO" id="GO:0019748">
    <property type="term" value="P:secondary metabolic process"/>
    <property type="evidence" value="ECO:0000318"/>
    <property type="project" value="GO_Central"/>
</dbReference>
<dbReference type="RefSeq" id="XP_001799754.1">
    <property type="nucleotide sequence ID" value="XM_001799702.1"/>
</dbReference>
<dbReference type="InParanoid" id="Q0UFK3"/>
<keyword evidence="7 9" id="KW-0408">Iron</keyword>
<keyword evidence="6 10" id="KW-0560">Oxidoreductase</keyword>
<sequence>MSDPRSSHAPGYLKDASLDLTARFLPAIATVALVVVSAIAYTIFNNNSKYPLANPPGWFQTKLSKRIEFLKDGNRILGEARKRYGGRPYRLITDWGDNLILPADRVTSIHLEKKLALSPAVHDDFHADVAGFSPYGLAWIGQNIARKHLTKSIKWTESIVMKDVLSLISRISSRVFLGEELCRNEAWLRVTRDWTVQSFEAANLMTVCPGAFKFLMPRFSKKCKNVLAIYNEARGILEPVIERRRQLKAEAKRKGTPIPIFSDAIEWAEIESRGNPYSAVDCQLNLSFAAIHTSSGLLSQVLTRLSNEPHLITPLRHEIIEVLTAEGMNKNSLYNLKLMDSALKETQRIKPDQMLNLRRMATDNVVTSDGLEIKKGQRVVVDLGNMVDSKSYSEPEKFDIYRYYNWRQDPATAVKSQLVATSADNLTFGHGNHACPGRFFAANELKLALCHLLLKYDWELSPDASLEALHPAAVMSILNPSNKIRFRRRKAELDIDGLV</sequence>
<dbReference type="SUPFAM" id="SSF48264">
    <property type="entry name" value="Cytochrome P450"/>
    <property type="match status" value="1"/>
</dbReference>
<comment type="pathway">
    <text evidence="2">Mycotoxin biosynthesis.</text>
</comment>
<evidence type="ECO:0000256" key="11">
    <source>
        <dbReference type="SAM" id="Phobius"/>
    </source>
</evidence>
<dbReference type="KEGG" id="pno:SNOG_09461"/>
<dbReference type="VEuPathDB" id="FungiDB:JI435_424910"/>
<evidence type="ECO:0000256" key="9">
    <source>
        <dbReference type="PIRSR" id="PIRSR602403-1"/>
    </source>
</evidence>
<evidence type="ECO:0000256" key="8">
    <source>
        <dbReference type="ARBA" id="ARBA00023033"/>
    </source>
</evidence>
<feature type="binding site" description="axial binding residue" evidence="9">
    <location>
        <position position="435"/>
    </location>
    <ligand>
        <name>heme</name>
        <dbReference type="ChEBI" id="CHEBI:30413"/>
    </ligand>
    <ligandPart>
        <name>Fe</name>
        <dbReference type="ChEBI" id="CHEBI:18248"/>
    </ligandPart>
</feature>
<dbReference type="GO" id="GO:0016705">
    <property type="term" value="F:oxidoreductase activity, acting on paired donors, with incorporation or reduction of molecular oxygen"/>
    <property type="evidence" value="ECO:0007669"/>
    <property type="project" value="InterPro"/>
</dbReference>
<evidence type="ECO:0000256" key="2">
    <source>
        <dbReference type="ARBA" id="ARBA00004685"/>
    </source>
</evidence>
<dbReference type="Gene3D" id="1.10.630.10">
    <property type="entry name" value="Cytochrome P450"/>
    <property type="match status" value="1"/>
</dbReference>
<dbReference type="PANTHER" id="PTHR46206:SF2">
    <property type="entry name" value="CYTOCHROME P450 MONOOXYGENASE AUSG-RELATED"/>
    <property type="match status" value="1"/>
</dbReference>
<dbReference type="Pfam" id="PF00067">
    <property type="entry name" value="p450"/>
    <property type="match status" value="1"/>
</dbReference>
<dbReference type="InterPro" id="IPR036396">
    <property type="entry name" value="Cyt_P450_sf"/>
</dbReference>
<dbReference type="PANTHER" id="PTHR46206">
    <property type="entry name" value="CYTOCHROME P450"/>
    <property type="match status" value="1"/>
</dbReference>
<dbReference type="InterPro" id="IPR017972">
    <property type="entry name" value="Cyt_P450_CS"/>
</dbReference>
<keyword evidence="11" id="KW-0472">Membrane</keyword>
<evidence type="ECO:0000313" key="13">
    <source>
        <dbReference type="Proteomes" id="UP000001055"/>
    </source>
</evidence>
<dbReference type="InterPro" id="IPR002403">
    <property type="entry name" value="Cyt_P450_E_grp-IV"/>
</dbReference>
<dbReference type="EMBL" id="CH445339">
    <property type="protein sequence ID" value="EAT82726.1"/>
    <property type="molecule type" value="Genomic_DNA"/>
</dbReference>
<keyword evidence="11" id="KW-0812">Transmembrane</keyword>
<accession>Q0UFK3</accession>
<dbReference type="GeneID" id="5976659"/>
<feature type="transmembrane region" description="Helical" evidence="11">
    <location>
        <begin position="20"/>
        <end position="44"/>
    </location>
</feature>
<dbReference type="PROSITE" id="PS00086">
    <property type="entry name" value="CYTOCHROME_P450"/>
    <property type="match status" value="1"/>
</dbReference>
<name>Q0UFK3_PHANO</name>
<dbReference type="AlphaFoldDB" id="Q0UFK3"/>
<proteinExistence type="inferred from homology"/>
<dbReference type="CDD" id="cd11041">
    <property type="entry name" value="CYP503A1-like"/>
    <property type="match status" value="1"/>
</dbReference>
<evidence type="ECO:0000256" key="4">
    <source>
        <dbReference type="ARBA" id="ARBA00022617"/>
    </source>
</evidence>
<evidence type="ECO:0000313" key="12">
    <source>
        <dbReference type="EMBL" id="EAT82726.1"/>
    </source>
</evidence>
<organism evidence="12 13">
    <name type="scientific">Phaeosphaeria nodorum (strain SN15 / ATCC MYA-4574 / FGSC 10173)</name>
    <name type="common">Glume blotch fungus</name>
    <name type="synonym">Parastagonospora nodorum</name>
    <dbReference type="NCBI Taxonomy" id="321614"/>
    <lineage>
        <taxon>Eukaryota</taxon>
        <taxon>Fungi</taxon>
        <taxon>Dikarya</taxon>
        <taxon>Ascomycota</taxon>
        <taxon>Pezizomycotina</taxon>
        <taxon>Dothideomycetes</taxon>
        <taxon>Pleosporomycetidae</taxon>
        <taxon>Pleosporales</taxon>
        <taxon>Pleosporineae</taxon>
        <taxon>Phaeosphaeriaceae</taxon>
        <taxon>Parastagonospora</taxon>
    </lineage>
</organism>
<reference evidence="13" key="1">
    <citation type="journal article" date="2007" name="Plant Cell">
        <title>Dothideomycete-plant interactions illuminated by genome sequencing and EST analysis of the wheat pathogen Stagonospora nodorum.</title>
        <authorList>
            <person name="Hane J.K."/>
            <person name="Lowe R.G."/>
            <person name="Solomon P.S."/>
            <person name="Tan K.C."/>
            <person name="Schoch C.L."/>
            <person name="Spatafora J.W."/>
            <person name="Crous P.W."/>
            <person name="Kodira C."/>
            <person name="Birren B.W."/>
            <person name="Galagan J.E."/>
            <person name="Torriani S.F."/>
            <person name="McDonald B.A."/>
            <person name="Oliver R.P."/>
        </authorList>
    </citation>
    <scope>NUCLEOTIDE SEQUENCE [LARGE SCALE GENOMIC DNA]</scope>
    <source>
        <strain evidence="13">SN15 / ATCC MYA-4574 / FGSC 10173</strain>
    </source>
</reference>
<evidence type="ECO:0000256" key="7">
    <source>
        <dbReference type="ARBA" id="ARBA00023004"/>
    </source>
</evidence>
<evidence type="ECO:0000256" key="5">
    <source>
        <dbReference type="ARBA" id="ARBA00022723"/>
    </source>
</evidence>
<evidence type="ECO:0000256" key="6">
    <source>
        <dbReference type="ARBA" id="ARBA00023002"/>
    </source>
</evidence>
<dbReference type="VEuPathDB" id="FungiDB:JI435_094610"/>
<dbReference type="GO" id="GO:0005506">
    <property type="term" value="F:iron ion binding"/>
    <property type="evidence" value="ECO:0007669"/>
    <property type="project" value="InterPro"/>
</dbReference>
<evidence type="ECO:0000256" key="3">
    <source>
        <dbReference type="ARBA" id="ARBA00010617"/>
    </source>
</evidence>
<comment type="cofactor">
    <cofactor evidence="1 9">
        <name>heme</name>
        <dbReference type="ChEBI" id="CHEBI:30413"/>
    </cofactor>
</comment>
<dbReference type="GO" id="GO:0020037">
    <property type="term" value="F:heme binding"/>
    <property type="evidence" value="ECO:0007669"/>
    <property type="project" value="InterPro"/>
</dbReference>
<keyword evidence="5 9" id="KW-0479">Metal-binding</keyword>
<protein>
    <submittedName>
        <fullName evidence="12">Uncharacterized protein</fullName>
    </submittedName>
</protein>
<evidence type="ECO:0000256" key="1">
    <source>
        <dbReference type="ARBA" id="ARBA00001971"/>
    </source>
</evidence>
<dbReference type="GO" id="GO:0004497">
    <property type="term" value="F:monooxygenase activity"/>
    <property type="evidence" value="ECO:0007669"/>
    <property type="project" value="UniProtKB-KW"/>
</dbReference>